<comment type="similarity">
    <text evidence="1">Belongs to the copine family.</text>
</comment>
<dbReference type="CDD" id="cd04047">
    <property type="entry name" value="C2B_Copine"/>
    <property type="match status" value="1"/>
</dbReference>
<dbReference type="AlphaFoldDB" id="A0A1R2C5B7"/>
<dbReference type="InterPro" id="IPR045052">
    <property type="entry name" value="Copine"/>
</dbReference>
<feature type="domain" description="C2" evidence="3">
    <location>
        <begin position="98"/>
        <end position="238"/>
    </location>
</feature>
<dbReference type="PROSITE" id="PS50004">
    <property type="entry name" value="C2"/>
    <property type="match status" value="1"/>
</dbReference>
<keyword evidence="2" id="KW-0677">Repeat</keyword>
<dbReference type="InterPro" id="IPR035892">
    <property type="entry name" value="C2_domain_sf"/>
</dbReference>
<dbReference type="SMART" id="SM00239">
    <property type="entry name" value="C2"/>
    <property type="match status" value="2"/>
</dbReference>
<dbReference type="PANTHER" id="PTHR10857:SF106">
    <property type="entry name" value="C2 DOMAIN-CONTAINING PROTEIN"/>
    <property type="match status" value="1"/>
</dbReference>
<evidence type="ECO:0000313" key="4">
    <source>
        <dbReference type="EMBL" id="OMJ84218.1"/>
    </source>
</evidence>
<dbReference type="SUPFAM" id="SSF49562">
    <property type="entry name" value="C2 domain (Calcium/lipid-binding domain, CaLB)"/>
    <property type="match status" value="2"/>
</dbReference>
<dbReference type="SMART" id="SM00327">
    <property type="entry name" value="VWA"/>
    <property type="match status" value="1"/>
</dbReference>
<accession>A0A1R2C5B7</accession>
<reference evidence="4 5" key="1">
    <citation type="submission" date="2016-11" db="EMBL/GenBank/DDBJ databases">
        <title>The macronuclear genome of Stentor coeruleus: a giant cell with tiny introns.</title>
        <authorList>
            <person name="Slabodnick M."/>
            <person name="Ruby J.G."/>
            <person name="Reiff S.B."/>
            <person name="Swart E.C."/>
            <person name="Gosai S."/>
            <person name="Prabakaran S."/>
            <person name="Witkowska E."/>
            <person name="Larue G.E."/>
            <person name="Fisher S."/>
            <person name="Freeman R.M."/>
            <person name="Gunawardena J."/>
            <person name="Chu W."/>
            <person name="Stover N.A."/>
            <person name="Gregory B.D."/>
            <person name="Nowacki M."/>
            <person name="Derisi J."/>
            <person name="Roy S.W."/>
            <person name="Marshall W.F."/>
            <person name="Sood P."/>
        </authorList>
    </citation>
    <scope>NUCLEOTIDE SEQUENCE [LARGE SCALE GENOMIC DNA]</scope>
    <source>
        <strain evidence="4">WM001</strain>
    </source>
</reference>
<dbReference type="GO" id="GO:0071277">
    <property type="term" value="P:cellular response to calcium ion"/>
    <property type="evidence" value="ECO:0007669"/>
    <property type="project" value="TreeGrafter"/>
</dbReference>
<dbReference type="GO" id="GO:0005886">
    <property type="term" value="C:plasma membrane"/>
    <property type="evidence" value="ECO:0007669"/>
    <property type="project" value="TreeGrafter"/>
</dbReference>
<dbReference type="PANTHER" id="PTHR10857">
    <property type="entry name" value="COPINE"/>
    <property type="match status" value="1"/>
</dbReference>
<dbReference type="Pfam" id="PF07002">
    <property type="entry name" value="Copine"/>
    <property type="match status" value="1"/>
</dbReference>
<evidence type="ECO:0000313" key="5">
    <source>
        <dbReference type="Proteomes" id="UP000187209"/>
    </source>
</evidence>
<gene>
    <name evidence="4" type="ORF">SteCoe_14705</name>
</gene>
<dbReference type="GO" id="GO:0005544">
    <property type="term" value="F:calcium-dependent phospholipid binding"/>
    <property type="evidence" value="ECO:0007669"/>
    <property type="project" value="InterPro"/>
</dbReference>
<name>A0A1R2C5B7_9CILI</name>
<evidence type="ECO:0000256" key="2">
    <source>
        <dbReference type="ARBA" id="ARBA00022737"/>
    </source>
</evidence>
<sequence>MVDPCLGTRVELFLCGRDLIDQDVFSKSDPYCIVYMQSGQAGQYSEIGRTEVKTNSLNPNWSTTVQVDFLFEKKQNLQFVIKDSDQDNSEKLGEAFTSLGEIIGNRGSKILDLTKKGKLIVRAEEIKNIDDILTFKLKGEHLDEKDWFGKSDPYLIIYRSLDSNTWTEVFKSEVIKDTTNPLWNQFSIPVQKLCNGDMKKPIKIECYDWDTIGSDELIGTAIVDLEHLSQHGWRFELQTPEKKLKGQNAGEIVVMDIIVKRHLSFIDYLRAGVQLNFCVAVDFTGSNGAYTSQYSLHYTNPQKPNQYERAILEIGSILEAYDTDRFFPIFGFGGVPNGESEANHCFPLTFDKSNPYVVGAQGLLDAYRKALPLVELSGPTLFKHIIENVITVARSQPPHVGYHVLLILTDGEIMDMSDTISNIIDASQLPISIIIIGVGSANFSSMERLDCDRGVLTDMRGISASRDIVQFVPFIRFGGNPAALASEVLKEVPKQLTDFMSKIGYFPPAPAPVPIEEFHAQNIPVQNVPHGP</sequence>
<dbReference type="InterPro" id="IPR036465">
    <property type="entry name" value="vWFA_dom_sf"/>
</dbReference>
<dbReference type="Proteomes" id="UP000187209">
    <property type="component" value="Unassembled WGS sequence"/>
</dbReference>
<dbReference type="CDD" id="cd04048">
    <property type="entry name" value="C2A_Copine"/>
    <property type="match status" value="1"/>
</dbReference>
<dbReference type="Pfam" id="PF00168">
    <property type="entry name" value="C2"/>
    <property type="match status" value="2"/>
</dbReference>
<dbReference type="OrthoDB" id="5855668at2759"/>
<evidence type="ECO:0000256" key="1">
    <source>
        <dbReference type="ARBA" id="ARBA00009048"/>
    </source>
</evidence>
<dbReference type="InterPro" id="IPR037768">
    <property type="entry name" value="C2B_Copine"/>
</dbReference>
<organism evidence="4 5">
    <name type="scientific">Stentor coeruleus</name>
    <dbReference type="NCBI Taxonomy" id="5963"/>
    <lineage>
        <taxon>Eukaryota</taxon>
        <taxon>Sar</taxon>
        <taxon>Alveolata</taxon>
        <taxon>Ciliophora</taxon>
        <taxon>Postciliodesmatophora</taxon>
        <taxon>Heterotrichea</taxon>
        <taxon>Heterotrichida</taxon>
        <taxon>Stentoridae</taxon>
        <taxon>Stentor</taxon>
    </lineage>
</organism>
<keyword evidence="5" id="KW-1185">Reference proteome</keyword>
<dbReference type="InterPro" id="IPR002035">
    <property type="entry name" value="VWF_A"/>
</dbReference>
<dbReference type="InterPro" id="IPR000008">
    <property type="entry name" value="C2_dom"/>
</dbReference>
<proteinExistence type="inferred from homology"/>
<evidence type="ECO:0000259" key="3">
    <source>
        <dbReference type="PROSITE" id="PS50004"/>
    </source>
</evidence>
<dbReference type="Gene3D" id="2.60.40.150">
    <property type="entry name" value="C2 domain"/>
    <property type="match status" value="2"/>
</dbReference>
<comment type="caution">
    <text evidence="4">The sequence shown here is derived from an EMBL/GenBank/DDBJ whole genome shotgun (WGS) entry which is preliminary data.</text>
</comment>
<dbReference type="EMBL" id="MPUH01000276">
    <property type="protein sequence ID" value="OMJ84218.1"/>
    <property type="molecule type" value="Genomic_DNA"/>
</dbReference>
<dbReference type="Gene3D" id="3.40.50.410">
    <property type="entry name" value="von Willebrand factor, type A domain"/>
    <property type="match status" value="1"/>
</dbReference>
<protein>
    <recommendedName>
        <fullName evidence="3">C2 domain-containing protein</fullName>
    </recommendedName>
</protein>
<dbReference type="SUPFAM" id="SSF53300">
    <property type="entry name" value="vWA-like"/>
    <property type="match status" value="1"/>
</dbReference>
<dbReference type="InterPro" id="IPR010734">
    <property type="entry name" value="Copine_C"/>
</dbReference>